<feature type="domain" description="Flagellar assembly protein FliH/Type III secretion system HrpE" evidence="11">
    <location>
        <begin position="115"/>
        <end position="239"/>
    </location>
</feature>
<evidence type="ECO:0000256" key="2">
    <source>
        <dbReference type="ARBA" id="ARBA00004496"/>
    </source>
</evidence>
<evidence type="ECO:0000256" key="5">
    <source>
        <dbReference type="ARBA" id="ARBA00022448"/>
    </source>
</evidence>
<dbReference type="KEGG" id="hbe:BEI_3679"/>
<dbReference type="GO" id="GO:0071973">
    <property type="term" value="P:bacterial-type flagellum-dependent cell motility"/>
    <property type="evidence" value="ECO:0007669"/>
    <property type="project" value="InterPro"/>
</dbReference>
<dbReference type="PANTHER" id="PTHR34982">
    <property type="entry name" value="YOP PROTEINS TRANSLOCATION PROTEIN L"/>
    <property type="match status" value="1"/>
</dbReference>
<keyword evidence="12" id="KW-0282">Flagellum</keyword>
<dbReference type="GO" id="GO:0015031">
    <property type="term" value="P:protein transport"/>
    <property type="evidence" value="ECO:0007669"/>
    <property type="project" value="UniProtKB-KW"/>
</dbReference>
<protein>
    <recommendedName>
        <fullName evidence="4">Flagellar assembly protein FliH</fullName>
    </recommendedName>
</protein>
<evidence type="ECO:0000256" key="10">
    <source>
        <dbReference type="SAM" id="MobiDB-lite"/>
    </source>
</evidence>
<dbReference type="PANTHER" id="PTHR34982:SF1">
    <property type="entry name" value="FLAGELLAR ASSEMBLY PROTEIN FLIH"/>
    <property type="match status" value="1"/>
</dbReference>
<proteinExistence type="inferred from homology"/>
<evidence type="ECO:0000259" key="11">
    <source>
        <dbReference type="Pfam" id="PF02108"/>
    </source>
</evidence>
<evidence type="ECO:0000256" key="6">
    <source>
        <dbReference type="ARBA" id="ARBA00022490"/>
    </source>
</evidence>
<evidence type="ECO:0000256" key="4">
    <source>
        <dbReference type="ARBA" id="ARBA00016507"/>
    </source>
</evidence>
<dbReference type="GO" id="GO:0003774">
    <property type="term" value="F:cytoskeletal motor activity"/>
    <property type="evidence" value="ECO:0007669"/>
    <property type="project" value="InterPro"/>
</dbReference>
<dbReference type="InterPro" id="IPR051472">
    <property type="entry name" value="T3SS_Stator/FliH"/>
</dbReference>
<dbReference type="InterPro" id="IPR000563">
    <property type="entry name" value="Flag_FliH"/>
</dbReference>
<feature type="compositionally biased region" description="Basic and acidic residues" evidence="10">
    <location>
        <begin position="30"/>
        <end position="89"/>
    </location>
</feature>
<dbReference type="Proteomes" id="UP000219993">
    <property type="component" value="Chromosome"/>
</dbReference>
<dbReference type="AlphaFoldDB" id="A0A291PCN2"/>
<dbReference type="GO" id="GO:0005829">
    <property type="term" value="C:cytosol"/>
    <property type="evidence" value="ECO:0007669"/>
    <property type="project" value="TreeGrafter"/>
</dbReference>
<dbReference type="EMBL" id="CP021435">
    <property type="protein sequence ID" value="ATJ84666.1"/>
    <property type="molecule type" value="Genomic_DNA"/>
</dbReference>
<evidence type="ECO:0000313" key="13">
    <source>
        <dbReference type="Proteomes" id="UP000219993"/>
    </source>
</evidence>
<dbReference type="OrthoDB" id="6415116at2"/>
<keyword evidence="6" id="KW-0963">Cytoplasm</keyword>
<evidence type="ECO:0000256" key="3">
    <source>
        <dbReference type="ARBA" id="ARBA00006602"/>
    </source>
</evidence>
<gene>
    <name evidence="12" type="primary">fliH</name>
    <name evidence="12" type="ORF">BEI_3679</name>
</gene>
<accession>A0A291PCN2</accession>
<evidence type="ECO:0000256" key="9">
    <source>
        <dbReference type="ARBA" id="ARBA00023225"/>
    </source>
</evidence>
<evidence type="ECO:0000256" key="1">
    <source>
        <dbReference type="ARBA" id="ARBA00003041"/>
    </source>
</evidence>
<evidence type="ECO:0000256" key="7">
    <source>
        <dbReference type="ARBA" id="ARBA00022795"/>
    </source>
</evidence>
<dbReference type="Pfam" id="PF02108">
    <property type="entry name" value="FliH"/>
    <property type="match status" value="1"/>
</dbReference>
<keyword evidence="12" id="KW-0969">Cilium</keyword>
<feature type="region of interest" description="Disordered" evidence="10">
    <location>
        <begin position="1"/>
        <end position="106"/>
    </location>
</feature>
<keyword evidence="7" id="KW-1005">Bacterial flagellum biogenesis</keyword>
<evidence type="ECO:0000256" key="8">
    <source>
        <dbReference type="ARBA" id="ARBA00022927"/>
    </source>
</evidence>
<keyword evidence="8" id="KW-0653">Protein transport</keyword>
<dbReference type="GO" id="GO:0044781">
    <property type="term" value="P:bacterial-type flagellum organization"/>
    <property type="evidence" value="ECO:0007669"/>
    <property type="project" value="UniProtKB-KW"/>
</dbReference>
<dbReference type="RefSeq" id="WP_097790829.1">
    <property type="nucleotide sequence ID" value="NZ_BAAADT010000021.1"/>
</dbReference>
<comment type="function">
    <text evidence="1">Needed for flagellar regrowth and assembly.</text>
</comment>
<organism evidence="12 13">
    <name type="scientific">Halomonas beimenensis</name>
    <dbReference type="NCBI Taxonomy" id="475662"/>
    <lineage>
        <taxon>Bacteria</taxon>
        <taxon>Pseudomonadati</taxon>
        <taxon>Pseudomonadota</taxon>
        <taxon>Gammaproteobacteria</taxon>
        <taxon>Oceanospirillales</taxon>
        <taxon>Halomonadaceae</taxon>
        <taxon>Halomonas</taxon>
    </lineage>
</organism>
<sequence>MSEPDRTSTLGGETPWRRWQMGELRAPARPAERDPSESRSESRNTRADAAKQAREQEARRQQEALDALREQARREAYEAGLREGREAGHAEGLAQGLEEGRRQAEAELERRLEETVAPLAPLARHFGEALEALDETVAEDLVDLALATGRQLAGEALKARPRQVLELVRALLHTEPPLVGQQRLWLHPLDHRLVAKTLGEELEAAGWRLQPDDQLSRGGCRVTSANGELDATWETRWQAIRDQVRQRRPARKNDGKD</sequence>
<dbReference type="InterPro" id="IPR018035">
    <property type="entry name" value="Flagellar_FliH/T3SS_HrpE"/>
</dbReference>
<comment type="similarity">
    <text evidence="3">Belongs to the FliH family.</text>
</comment>
<keyword evidence="5" id="KW-0813">Transport</keyword>
<keyword evidence="13" id="KW-1185">Reference proteome</keyword>
<dbReference type="PRINTS" id="PR01003">
    <property type="entry name" value="FLGFLIH"/>
</dbReference>
<dbReference type="GO" id="GO:0009288">
    <property type="term" value="C:bacterial-type flagellum"/>
    <property type="evidence" value="ECO:0007669"/>
    <property type="project" value="InterPro"/>
</dbReference>
<evidence type="ECO:0000313" key="12">
    <source>
        <dbReference type="EMBL" id="ATJ84666.1"/>
    </source>
</evidence>
<reference evidence="12 13" key="1">
    <citation type="journal article" date="2017" name="Sci. Rep.">
        <title>Revealing the Saline Adaptation Strategies of the Halophilic Bacterium Halomonas beimenensis through High-throughput Omics and Transposon Mutagenesis Approaches.</title>
        <authorList>
            <person name="Chen Y.H."/>
            <person name="Lin S.S."/>
            <person name="Shyu Y.T."/>
        </authorList>
    </citation>
    <scope>NUCLEOTIDE SEQUENCE [LARGE SCALE GENOMIC DNA]</scope>
    <source>
        <strain evidence="12 13">NTU-111</strain>
    </source>
</reference>
<name>A0A291PCN2_9GAMM</name>
<comment type="subcellular location">
    <subcellularLocation>
        <location evidence="2">Cytoplasm</location>
    </subcellularLocation>
</comment>
<keyword evidence="12" id="KW-0966">Cell projection</keyword>
<keyword evidence="9" id="KW-1006">Bacterial flagellum protein export</keyword>